<dbReference type="InterPro" id="IPR051970">
    <property type="entry name" value="TEL2_Regulation"/>
</dbReference>
<dbReference type="EMBL" id="KZ149908">
    <property type="protein sequence ID" value="PZC78221.1"/>
    <property type="molecule type" value="Genomic_DNA"/>
</dbReference>
<dbReference type="InterPro" id="IPR038528">
    <property type="entry name" value="TEL2_C_sf"/>
</dbReference>
<dbReference type="Gene3D" id="1.25.40.720">
    <property type="entry name" value="Telomere length regulation protein 2, C-terminal domain"/>
    <property type="match status" value="1"/>
</dbReference>
<evidence type="ECO:0000256" key="1">
    <source>
        <dbReference type="ARBA" id="ARBA00006133"/>
    </source>
</evidence>
<protein>
    <recommendedName>
        <fullName evidence="2">Telomere length regulation protein conserved domain-containing protein</fullName>
    </recommendedName>
</protein>
<proteinExistence type="inferred from homology"/>
<accession>A0A2W1BV31</accession>
<keyword evidence="4" id="KW-1185">Reference proteome</keyword>
<dbReference type="GO" id="GO:0051879">
    <property type="term" value="F:Hsp90 protein binding"/>
    <property type="evidence" value="ECO:0007669"/>
    <property type="project" value="TreeGrafter"/>
</dbReference>
<sequence>MTAVKALSDILVAYIKSDVIFTAIVDCCTPDAEDTDASDRDDAWEHYVQLLVTLPQRVANRLEINTPKAFSHENFAYYLIFHVIRAIDFMSQSSFQESTQYKIKGLSHFVSKIITNFYMGGDSPVIASFVDILSAWTETSEQNRYVKRKLIQTLLKHLSRQAIEYLSIMLLKQCPIHYKADQQIIYNVIGDNFDTNNDWKEILSFKIPFYVKPKDYKDTTIQENLLYYLSYTKNSEGNMNELILKLATVWADVRLINTSNLMEHIYISQLLILAVRYRVTMSLWSKSVWKTSELKNILLRGMGKHLDVLSPEFRCVGTATIEIILKIMAELETDKKPELKFQYDDMGDSCKQIYQNLKDLSHRCLIDHRRKGPDNYAPRQINLKLSLDYIASRFAKDENCRAHNTIVSCAVKGPEQTKEIVKTIISVKLDALDGKQENLDSDDDLVPYDMSNDISVSVKKHPKYLRDVLEIIVEASDAELFECSVEVAEEVVTKQLRDEDPKVVTEILDVFVHLEPKYHIDDFDNVKFKTCVAIVCQRPEVAAPHLCREIHTDIGRYSIATKMLMLDVLCEAVNRISGVYSHKKLIPLKTEDIICEPQKDLSPEEIIRRRLINKTRYFHTKKPHPFSKAKRNMFAAVADNIFYPLVGGFGYNQLTLSQHNLKQDVDNILLLKYLAVVGNVVLATKNCPKVTTYCWEVVKIVLYMRYTPEPTIQTSVMSLLASVILVVPSSILKVEFFDVMMELRSWLIDCLKNVDLTMRLGGPKSESAIFAGQVLALLEKNLGDIE</sequence>
<evidence type="ECO:0000313" key="3">
    <source>
        <dbReference type="EMBL" id="PZC78221.1"/>
    </source>
</evidence>
<comment type="similarity">
    <text evidence="1">Belongs to the TEL2 family.</text>
</comment>
<dbReference type="PANTHER" id="PTHR15830">
    <property type="entry name" value="TELOMERE LENGTH REGULATION PROTEIN TEL2 FAMILY MEMBER"/>
    <property type="match status" value="1"/>
</dbReference>
<dbReference type="GO" id="GO:0051083">
    <property type="term" value="P:'de novo' cotranslational protein folding"/>
    <property type="evidence" value="ECO:0007669"/>
    <property type="project" value="TreeGrafter"/>
</dbReference>
<evidence type="ECO:0000259" key="2">
    <source>
        <dbReference type="Pfam" id="PF10193"/>
    </source>
</evidence>
<dbReference type="PANTHER" id="PTHR15830:SF10">
    <property type="entry name" value="TELOMERE LENGTH REGULATION PROTEIN TEL2 HOMOLOG"/>
    <property type="match status" value="1"/>
</dbReference>
<name>A0A2W1BV31_HELAM</name>
<reference evidence="3 4" key="1">
    <citation type="journal article" date="2017" name="BMC Biol.">
        <title>Genomic innovations, transcriptional plasticity and gene loss underlying the evolution and divergence of two highly polyphagous and invasive Helicoverpa pest species.</title>
        <authorList>
            <person name="Pearce S.L."/>
            <person name="Clarke D.F."/>
            <person name="East P.D."/>
            <person name="Elfekih S."/>
            <person name="Gordon K.H."/>
            <person name="Jermiin L.S."/>
            <person name="McGaughran A."/>
            <person name="Oakeshott J.G."/>
            <person name="Papanikolaou A."/>
            <person name="Perera O.P."/>
            <person name="Rane R.V."/>
            <person name="Richards S."/>
            <person name="Tay W.T."/>
            <person name="Walsh T.K."/>
            <person name="Anderson A."/>
            <person name="Anderson C.J."/>
            <person name="Asgari S."/>
            <person name="Board P.G."/>
            <person name="Bretschneider A."/>
            <person name="Campbell P.M."/>
            <person name="Chertemps T."/>
            <person name="Christeller J.T."/>
            <person name="Coppin C.W."/>
            <person name="Downes S.J."/>
            <person name="Duan G."/>
            <person name="Farnsworth C.A."/>
            <person name="Good R.T."/>
            <person name="Han L.B."/>
            <person name="Han Y.C."/>
            <person name="Hatje K."/>
            <person name="Horne I."/>
            <person name="Huang Y.P."/>
            <person name="Hughes D.S."/>
            <person name="Jacquin-Joly E."/>
            <person name="James W."/>
            <person name="Jhangiani S."/>
            <person name="Kollmar M."/>
            <person name="Kuwar S.S."/>
            <person name="Li S."/>
            <person name="Liu N.Y."/>
            <person name="Maibeche M.T."/>
            <person name="Miller J.R."/>
            <person name="Montagne N."/>
            <person name="Perry T."/>
            <person name="Qu J."/>
            <person name="Song S.V."/>
            <person name="Sutton G.G."/>
            <person name="Vogel H."/>
            <person name="Walenz B.P."/>
            <person name="Xu W."/>
            <person name="Zhang H.J."/>
            <person name="Zou Z."/>
            <person name="Batterham P."/>
            <person name="Edwards O.R."/>
            <person name="Feyereisen R."/>
            <person name="Gibbs R.A."/>
            <person name="Heckel D.G."/>
            <person name="McGrath A."/>
            <person name="Robin C."/>
            <person name="Scherer S.E."/>
            <person name="Worley K.C."/>
            <person name="Wu Y.D."/>
        </authorList>
    </citation>
    <scope>NUCLEOTIDE SEQUENCE [LARGE SCALE GENOMIC DNA]</scope>
    <source>
        <strain evidence="3">Harm_GR_Male_#8</strain>
        <tissue evidence="3">Whole organism</tissue>
    </source>
</reference>
<dbReference type="InterPro" id="IPR019337">
    <property type="entry name" value="Telomere_length_regulation_dom"/>
</dbReference>
<dbReference type="Pfam" id="PF10193">
    <property type="entry name" value="Telomere_reg-2"/>
    <property type="match status" value="1"/>
</dbReference>
<gene>
    <name evidence="3" type="primary">HaOG202472</name>
    <name evidence="3" type="ORF">B5X24_HaOG202472</name>
</gene>
<feature type="domain" description="Telomere length regulation protein conserved" evidence="2">
    <location>
        <begin position="462"/>
        <end position="572"/>
    </location>
</feature>
<organism evidence="3 4">
    <name type="scientific">Helicoverpa armigera</name>
    <name type="common">Cotton bollworm</name>
    <name type="synonym">Heliothis armigera</name>
    <dbReference type="NCBI Taxonomy" id="29058"/>
    <lineage>
        <taxon>Eukaryota</taxon>
        <taxon>Metazoa</taxon>
        <taxon>Ecdysozoa</taxon>
        <taxon>Arthropoda</taxon>
        <taxon>Hexapoda</taxon>
        <taxon>Insecta</taxon>
        <taxon>Pterygota</taxon>
        <taxon>Neoptera</taxon>
        <taxon>Endopterygota</taxon>
        <taxon>Lepidoptera</taxon>
        <taxon>Glossata</taxon>
        <taxon>Ditrysia</taxon>
        <taxon>Noctuoidea</taxon>
        <taxon>Noctuidae</taxon>
        <taxon>Heliothinae</taxon>
        <taxon>Helicoverpa</taxon>
    </lineage>
</organism>
<dbReference type="GO" id="GO:0005829">
    <property type="term" value="C:cytosol"/>
    <property type="evidence" value="ECO:0007669"/>
    <property type="project" value="TreeGrafter"/>
</dbReference>
<dbReference type="AlphaFoldDB" id="A0A2W1BV31"/>
<dbReference type="GO" id="GO:0042162">
    <property type="term" value="F:telomeric DNA binding"/>
    <property type="evidence" value="ECO:0007669"/>
    <property type="project" value="TreeGrafter"/>
</dbReference>
<dbReference type="Proteomes" id="UP000249218">
    <property type="component" value="Unassembled WGS sequence"/>
</dbReference>
<evidence type="ECO:0000313" key="4">
    <source>
        <dbReference type="Proteomes" id="UP000249218"/>
    </source>
</evidence>
<dbReference type="OrthoDB" id="4033880at2759"/>